<evidence type="ECO:0000313" key="5">
    <source>
        <dbReference type="Proteomes" id="UP000282674"/>
    </source>
</evidence>
<sequence length="743" mass="77645">MPARTSRTAGRMASLMRAGTSRMWGAGALASALAVSLWAVQSAEAQPGRIARAAAVTRCGDPAKRPWCKRTLTADQRVALLLPKMTADEKISLLASDDPLGGPLGGFSENAHADTSAGVARLGIPPISMADGPAGVRQGKATALPAPITAAASFDPATARDYGTTVAWEARHRGNDLIFGPTVDVLRNPRDGRSFEGFGEDPFLSAATGTSWIGGAQAQGVLTSVKHLAVYTQETDRTALSMKVDPRTLREIYLPPFEAAVRNGNAATVMCGFGQLNGRWACQDGATLNTILRKEWGFKGFVASDHTAAQDTVGAANGGLDLELPYGYRYSNLALKLALAQKKVTQATVDAHVRAILRTMFAFGMFDRPAYANDLTKISRAGSETAAQRIEESGITLLKNAGGVLPLKAPKRIALIGGAADANPSGFGSAQVQPFTSVTPRQGIGGRAGAGATVTSTSGRDQGAAAKAARDADVAIVFATDSEGEFFDRSCLTLNCGDPTKGDQDGLISAVADANPNTVVVLETGGPVLTPWADKVKGVVEAWYPGARGGDALARVLYGDVDPGGRLPFTFPAAEGDAPTAGNPAQFPGVDKAVTFSEGVLVGYRHYDAKGIAPRYPFGFGLSYTRFRYSGLKVTPTSVRVTVTNTGSRKGVTVPQLYLGLPAPNVTTPQPPRQLKGFQKLTLAAGASSTVTFPITDRSVAYWDLPSHGWKVAPGCYRVQVGDSSRDVALTGAFARAGGVCRT</sequence>
<dbReference type="InterPro" id="IPR001764">
    <property type="entry name" value="Glyco_hydro_3_N"/>
</dbReference>
<dbReference type="Pfam" id="PF00933">
    <property type="entry name" value="Glyco_hydro_3"/>
    <property type="match status" value="1"/>
</dbReference>
<keyword evidence="2 4" id="KW-0378">Hydrolase</keyword>
<dbReference type="AlphaFoldDB" id="A0A3M2LTT2"/>
<dbReference type="InterPro" id="IPR002772">
    <property type="entry name" value="Glyco_hydro_3_C"/>
</dbReference>
<protein>
    <submittedName>
        <fullName evidence="4">Glycosyl hydrolase</fullName>
    </submittedName>
</protein>
<keyword evidence="5" id="KW-1185">Reference proteome</keyword>
<dbReference type="InterPro" id="IPR017853">
    <property type="entry name" value="GH"/>
</dbReference>
<dbReference type="PANTHER" id="PTHR42715:SF10">
    <property type="entry name" value="BETA-GLUCOSIDASE"/>
    <property type="match status" value="1"/>
</dbReference>
<organism evidence="4 5">
    <name type="scientific">Actinomadura harenae</name>
    <dbReference type="NCBI Taxonomy" id="2483351"/>
    <lineage>
        <taxon>Bacteria</taxon>
        <taxon>Bacillati</taxon>
        <taxon>Actinomycetota</taxon>
        <taxon>Actinomycetes</taxon>
        <taxon>Streptosporangiales</taxon>
        <taxon>Thermomonosporaceae</taxon>
        <taxon>Actinomadura</taxon>
    </lineage>
</organism>
<reference evidence="4 5" key="1">
    <citation type="submission" date="2018-10" db="EMBL/GenBank/DDBJ databases">
        <title>Isolation from soil.</title>
        <authorList>
            <person name="Hu J."/>
        </authorList>
    </citation>
    <scope>NUCLEOTIDE SEQUENCE [LARGE SCALE GENOMIC DNA]</scope>
    <source>
        <strain evidence="4 5">NEAU-Ht49</strain>
    </source>
</reference>
<dbReference type="SUPFAM" id="SSF51445">
    <property type="entry name" value="(Trans)glycosidases"/>
    <property type="match status" value="1"/>
</dbReference>
<dbReference type="InterPro" id="IPR050288">
    <property type="entry name" value="Cellulose_deg_GH3"/>
</dbReference>
<dbReference type="PRINTS" id="PR00133">
    <property type="entry name" value="GLHYDRLASE3"/>
</dbReference>
<comment type="similarity">
    <text evidence="1">Belongs to the glycosyl hydrolase 3 family.</text>
</comment>
<comment type="caution">
    <text evidence="4">The sequence shown here is derived from an EMBL/GenBank/DDBJ whole genome shotgun (WGS) entry which is preliminary data.</text>
</comment>
<accession>A0A3M2LTT2</accession>
<dbReference type="GO" id="GO:0005975">
    <property type="term" value="P:carbohydrate metabolic process"/>
    <property type="evidence" value="ECO:0007669"/>
    <property type="project" value="InterPro"/>
</dbReference>
<dbReference type="InterPro" id="IPR036881">
    <property type="entry name" value="Glyco_hydro_3_C_sf"/>
</dbReference>
<dbReference type="OrthoDB" id="3187421at2"/>
<dbReference type="InterPro" id="IPR036962">
    <property type="entry name" value="Glyco_hydro_3_N_sf"/>
</dbReference>
<dbReference type="Gene3D" id="3.20.20.300">
    <property type="entry name" value="Glycoside hydrolase, family 3, N-terminal domain"/>
    <property type="match status" value="1"/>
</dbReference>
<name>A0A3M2LTT2_9ACTN</name>
<dbReference type="Proteomes" id="UP000282674">
    <property type="component" value="Unassembled WGS sequence"/>
</dbReference>
<dbReference type="Pfam" id="PF01915">
    <property type="entry name" value="Glyco_hydro_3_C"/>
    <property type="match status" value="1"/>
</dbReference>
<dbReference type="Gene3D" id="3.40.50.1700">
    <property type="entry name" value="Glycoside hydrolase family 3 C-terminal domain"/>
    <property type="match status" value="1"/>
</dbReference>
<dbReference type="PANTHER" id="PTHR42715">
    <property type="entry name" value="BETA-GLUCOSIDASE"/>
    <property type="match status" value="1"/>
</dbReference>
<evidence type="ECO:0000259" key="3">
    <source>
        <dbReference type="SMART" id="SM01217"/>
    </source>
</evidence>
<dbReference type="Gene3D" id="2.60.40.10">
    <property type="entry name" value="Immunoglobulins"/>
    <property type="match status" value="1"/>
</dbReference>
<dbReference type="GO" id="GO:0004553">
    <property type="term" value="F:hydrolase activity, hydrolyzing O-glycosyl compounds"/>
    <property type="evidence" value="ECO:0007669"/>
    <property type="project" value="InterPro"/>
</dbReference>
<dbReference type="Pfam" id="PF14310">
    <property type="entry name" value="Fn3-like"/>
    <property type="match status" value="1"/>
</dbReference>
<gene>
    <name evidence="4" type="ORF">EBO15_26405</name>
</gene>
<dbReference type="SUPFAM" id="SSF52279">
    <property type="entry name" value="Beta-D-glucan exohydrolase, C-terminal domain"/>
    <property type="match status" value="1"/>
</dbReference>
<dbReference type="InterPro" id="IPR026891">
    <property type="entry name" value="Fn3-like"/>
</dbReference>
<dbReference type="EMBL" id="RFFG01000053">
    <property type="protein sequence ID" value="RMI40526.1"/>
    <property type="molecule type" value="Genomic_DNA"/>
</dbReference>
<dbReference type="SMART" id="SM01217">
    <property type="entry name" value="Fn3_like"/>
    <property type="match status" value="1"/>
</dbReference>
<proteinExistence type="inferred from homology"/>
<feature type="domain" description="Fibronectin type III-like" evidence="3">
    <location>
        <begin position="653"/>
        <end position="725"/>
    </location>
</feature>
<evidence type="ECO:0000256" key="2">
    <source>
        <dbReference type="ARBA" id="ARBA00022801"/>
    </source>
</evidence>
<evidence type="ECO:0000313" key="4">
    <source>
        <dbReference type="EMBL" id="RMI40526.1"/>
    </source>
</evidence>
<evidence type="ECO:0000256" key="1">
    <source>
        <dbReference type="ARBA" id="ARBA00005336"/>
    </source>
</evidence>
<dbReference type="InterPro" id="IPR013783">
    <property type="entry name" value="Ig-like_fold"/>
</dbReference>